<dbReference type="RefSeq" id="WP_124946644.1">
    <property type="nucleotide sequence ID" value="NZ_BHVT01000037.1"/>
</dbReference>
<accession>A0A4R3Y6T1</accession>
<dbReference type="AlphaFoldDB" id="A0A4R3Y6T1"/>
<evidence type="ECO:0000313" key="1">
    <source>
        <dbReference type="EMBL" id="TCV85933.1"/>
    </source>
</evidence>
<proteinExistence type="predicted"/>
<comment type="caution">
    <text evidence="1">The sequence shown here is derived from an EMBL/GenBank/DDBJ whole genome shotgun (WGS) entry which is preliminary data.</text>
</comment>
<protein>
    <submittedName>
        <fullName evidence="1">Uncharacterized protein</fullName>
    </submittedName>
</protein>
<gene>
    <name evidence="1" type="ORF">EDC63_108141</name>
</gene>
<dbReference type="Proteomes" id="UP000295367">
    <property type="component" value="Unassembled WGS sequence"/>
</dbReference>
<keyword evidence="2" id="KW-1185">Reference proteome</keyword>
<dbReference type="EMBL" id="SMCO01000008">
    <property type="protein sequence ID" value="TCV85933.1"/>
    <property type="molecule type" value="Genomic_DNA"/>
</dbReference>
<sequence>MKGHKYWHYLYQLNLRVLFSHLAQFPLISLGNTKLKLILLVASGILVGGCGDDLGLSKDQRAALYKAHEKAVEKCNAKWLDKSRVPIRGSRYVLDATKLPWEMEYSMWTKDEECGAATINDTFYWTGKEIISQKMWTRAGHKPTELPQYTHSFIVKALLGAPPDSVKHCKQHPDDCKGPPGPPVEWPAELVVRLKYYEDLEVRMFKREYLVKLRPTDVTHQMDIVLRGWPKEDGSPRTMFCGVRQNVFVMTREDIENFNNPTSCQLEFWAFKFNGGSARVVVSGNTYGNTLRQIVPALHALHQYFNDHITEEQP</sequence>
<name>A0A4R3Y6T1_9PROT</name>
<organism evidence="1 2">
    <name type="scientific">Sulfurirhabdus autotrophica</name>
    <dbReference type="NCBI Taxonomy" id="1706046"/>
    <lineage>
        <taxon>Bacteria</taxon>
        <taxon>Pseudomonadati</taxon>
        <taxon>Pseudomonadota</taxon>
        <taxon>Betaproteobacteria</taxon>
        <taxon>Nitrosomonadales</taxon>
        <taxon>Sulfuricellaceae</taxon>
        <taxon>Sulfurirhabdus</taxon>
    </lineage>
</organism>
<evidence type="ECO:0000313" key="2">
    <source>
        <dbReference type="Proteomes" id="UP000295367"/>
    </source>
</evidence>
<reference evidence="1 2" key="1">
    <citation type="submission" date="2019-03" db="EMBL/GenBank/DDBJ databases">
        <title>Genomic Encyclopedia of Type Strains, Phase IV (KMG-IV): sequencing the most valuable type-strain genomes for metagenomic binning, comparative biology and taxonomic classification.</title>
        <authorList>
            <person name="Goeker M."/>
        </authorList>
    </citation>
    <scope>NUCLEOTIDE SEQUENCE [LARGE SCALE GENOMIC DNA]</scope>
    <source>
        <strain evidence="1 2">DSM 100309</strain>
    </source>
</reference>